<gene>
    <name evidence="3" type="ORF">TorRG33x02_352760</name>
</gene>
<dbReference type="InterPro" id="IPR028107">
    <property type="entry name" value="Spatacsin_C_dom"/>
</dbReference>
<protein>
    <submittedName>
        <fullName evidence="3">Spatacsin</fullName>
    </submittedName>
</protein>
<dbReference type="FunCoup" id="A0A2P5ADV7">
    <property type="interactions" value="2779"/>
</dbReference>
<sequence length="3222" mass="360158">MMDPHLRGEGPAVLQLRKWGPSHPKLDLSEFREALISPTRRQLLLLSRHNEALLLPLLTEDCGATDEVENNYSESVHYRGSASDPRRDDVPCISGSVIDFDNGFSFENHSKSERYPFVGDVHSVAWGVCGVTYNQHKDALFREFLFVSGNHGVTVHAFCEHNRNTATCGSSRTASQGEFEHGRWVEWGPSVTLVQDKNIEEPSSSFYETSGNGEDANTSNGNSESPQGDELKGGPDSKFWLQSFFTKVEDIESDGKRWTRFPEKSSFPCSAKVVSYDIFNSDFPFTGFLSPSTSLLNQDYLKEKVHNSGVDPSVNLNLTSTSPSFEPDTLSSTFGVGTNSLYKCFRVFSSNSHYFVGFALTLVDPVSSDKSDESARSMYRNIVLVARLDNWGIQWVSLVKLEENQNIDPLVEWTDFRFSDSLLVCLTSSGFVVFYSAMSGEYVAHLNILQTCGLKPDLDLREQDKLSLGRVRKNIKVEKVLGRRVFNRLIPASHTSMLAAVDEYGVVYVICAGHCFVDGGHTCQKLLPHCQHLGLGMLAGWEVGGYSIGCQRLYSKFSGCHDSNFSSIGRGCLSFLNNDGNRVLEEIQHLNLHGKGTQQYKQCLSGFFAASETTNQTLHDAEMKLHLMRRIFLPTYRANEDDSFSFSPFGITRLIRKHNMKDQNGSQIVHVNLHTESGICDDSCLLIDSEMFLHKGRKEAFTGDAVGCTFQECFYLVTESGLSVVLPSISVSSSFLPITSIGYRQWSINSGSGNPGKDNLEIRESKWPCSPWTIEVLDRVLLYDSVEEADRLCLENGWNLKIPRMRRLQLALEYLKFDDIEQCLETLVGVNLAEEGILRLLFAAVYLMLRKIGNDNDVSAASRLLALATRFATKMIRKYGLLQHDNDADVSNSLGLEARCLLLLLPDKFPNEVESSRRLREMARFLEIIRNLQSRLSSKFKRPGQGVVDGRDESGLLAADLSLDESKLSILSSDTVSLETLNQKDNSFPLSAVGSNYAENLALTPMDLKAQVDPENLHEVSAVVLREGFLENKVLSLENPKEMIARWKIDNLDLKTVVNDALLSGRLPLAVLQLHLHHSRDLVADKEPRDIFNEVRDIGRAIAYDLFLKGETGLAVATLQRLGEDVETSLKQLLFGTVRRSLRVQIFDEMKRYGYLGPYEWKIMERISLIERLYPSSSFWRTFIERQKEYMRIPASSHSPRNSCLRLLHSHVFNNFTIECGEIDGVVLGSWTNVNETPSVPVVEDDNVLAGYWAAAAVWCNVWDLRTIDRIVLDQSSVTDVDVLWESQLDYYMGHGDWERVSKLLDLIPEHSLADGSLQVSLDSPQPSSTVGCGIESSKHRDYLCALEELDAVCMYVPNIKILRFPVNIMGSTWLKMHMENKLAKKLIFLKEFWEGTAEIVPLLASSGFITNGYKIPVNDDFVESSSEPRFSDGGAFDLDTVQALHRVIVQYCVLCNLPYLLDLYLDEHLLVLDNGSLSSLQDAAGDCEWAKWLLLSRVKGREYDASFSNARSVTSRGLVQSTDLSILEMDEIIRTVDDIAEGGGELAALATLMHAPVPIQNCLSSGGIKRHNNSSFQCTLENLKPALQCFPTLWRTLVSACFGQDTTSSFLGPRAKNALSDYLSWRDNVFFSSGHDTSLLQMLPCWLPKAVRRLVQLYVQGPLGWQSISGLPPGETLRRREIDFFINVDEHAEINAISWEATIQKHIEEELYDPTLEETGIGLEHHLHRGRALSAFNRILMVRVQNLKSEGHSGELTQGQTNIQSDLQRLLAPLTETEISFLSSVMPLAITHFEDSILVAACAFLLELCGLSASMLRVDIAALRRISSYYKSSESRDNQRQFSPKGSASHAVSREGDLVESLARALADYYLHRDSLTKQKQTPSLVTSKRSSPALIHVLHHLEKGSLPLLVDGKTCGSWLLSGNGNGIDLRSQQKAASQHWNLVTVFCQMHQLPLSTKYLVVLARDNDWVGFLSEAQTGGYPFDAIIHVASKEFNDPRLRTHILTVLKGMQSRKKASASYADNAEKRTETFFSDEQISFPVELFRILAECERQKGPGEALLKKAKDLSWSILAMIASCFSDVSPLSCLTVWLEITAARETSSIKVNDIASQIADNVAAAVKATNSLPAGSRAVSIHYNRRNPKRRCIMECIPGDLAAPINVDISTTPMGEKAFAARAFTVEEERKIEIHDSDEGHVSLSKMVAVLCEQHLFLPLLRAFEMFLPSCSFLPFIRALQAFSQMRLSEASAHLGSFSARIKEEPSQLLTNMGREGQIGVSWISSMAVKAADAMLLTCPSPYEKRCLLQLLAATDFGDGGSAATYYRRLYWKINLAEPSLRKDDLLQLGNETLDDASLLTALEKNGHWEQARNWAKQLEASGGPWKSVVHHVTETQAESMVAEWKEFLWDVPEERVALWGHCQTLFIRYCFPALQAGLFFLKHAEAVEKDLPARELHELLLLSLQWLSGMITLSNPVYPLNLLREIETKVWLLAVESEAQVKSEGEFNLTNSIRDPIIKISSSIIDRTASIITKMDNHMNTSKSRTTEKQDIRENNQVHYKNPSDASFLTTAAGTMKTKRRAKGYVTSRRPLVDPVDRSVESDEVPGSLYCKNEMPLQDENVRTGMSFSRWEERVGTAELERAVLSLLEFGQISAAKQLQHKLSPAQVPTEFILVDAALKLAALSTPSEIVSISVLDEEICSVMQSYNILGDHHQIEPVQILESLATIFIEGRGRGLCKRIIAVVRAANVLGLSFPEAFDKQPIELLQLLSLKAQESFEEANLLVQTHSMPAASIAQILAESFLKGLLAAHRGGYMDSQKEEGPAPLLWRFSDFLKWAELCPSEPEIGHALMRMVITGQEIPHACEVELLILSHHFYKSSACLDGVDVLVALAATRVDAYVSEGDFPCLARLITGVGNFHALNFILGILIENGQLDLLLQKYSAATDTSTSAVRGFRMAVLTSLKHFNPNDLDAFAMVYNHFDMKHETAALLESRADISCEQWFGRKDRDQNEDLLDAMRHFIEAAEVHSSLDAGNKTRRACAQASLLSLQIRMPDIQWLYLSETNARRALVDQSRFQEALIVAEAYGLNQPSEWALVLWNQMLKPELLEEFVAEFVAVLPLQPSMLIDLARFYRAEVAARGDQSQFSVWLTGGGLPAEWAKYLGRSFRCLLRRTRDLRLRLQLATLATGFNDVINTCTKVLDKVPENAGPLVLRKGHGGAYLPLM</sequence>
<evidence type="ECO:0000256" key="1">
    <source>
        <dbReference type="SAM" id="MobiDB-lite"/>
    </source>
</evidence>
<dbReference type="EMBL" id="JXTC01000918">
    <property type="protein sequence ID" value="PON34727.1"/>
    <property type="molecule type" value="Genomic_DNA"/>
</dbReference>
<feature type="domain" description="Spatacsin C-terminal" evidence="2">
    <location>
        <begin position="2843"/>
        <end position="3131"/>
    </location>
</feature>
<reference evidence="4" key="1">
    <citation type="submission" date="2016-06" db="EMBL/GenBank/DDBJ databases">
        <title>Parallel loss of symbiosis genes in relatives of nitrogen-fixing non-legume Parasponia.</title>
        <authorList>
            <person name="Van Velzen R."/>
            <person name="Holmer R."/>
            <person name="Bu F."/>
            <person name="Rutten L."/>
            <person name="Van Zeijl A."/>
            <person name="Liu W."/>
            <person name="Santuari L."/>
            <person name="Cao Q."/>
            <person name="Sharma T."/>
            <person name="Shen D."/>
            <person name="Roswanjaya Y."/>
            <person name="Wardhani T."/>
            <person name="Kalhor M.S."/>
            <person name="Jansen J."/>
            <person name="Van den Hoogen J."/>
            <person name="Gungor B."/>
            <person name="Hartog M."/>
            <person name="Hontelez J."/>
            <person name="Verver J."/>
            <person name="Yang W.-C."/>
            <person name="Schijlen E."/>
            <person name="Repin R."/>
            <person name="Schilthuizen M."/>
            <person name="Schranz E."/>
            <person name="Heidstra R."/>
            <person name="Miyata K."/>
            <person name="Fedorova E."/>
            <person name="Kohlen W."/>
            <person name="Bisseling T."/>
            <person name="Smit S."/>
            <person name="Geurts R."/>
        </authorList>
    </citation>
    <scope>NUCLEOTIDE SEQUENCE [LARGE SCALE GENOMIC DNA]</scope>
    <source>
        <strain evidence="4">cv. RG33-2</strain>
    </source>
</reference>
<feature type="compositionally biased region" description="Polar residues" evidence="1">
    <location>
        <begin position="203"/>
        <end position="226"/>
    </location>
</feature>
<proteinExistence type="predicted"/>
<dbReference type="OrthoDB" id="1181882at2759"/>
<keyword evidence="4" id="KW-1185">Reference proteome</keyword>
<dbReference type="STRING" id="63057.A0A2P5ADV7"/>
<evidence type="ECO:0000313" key="3">
    <source>
        <dbReference type="EMBL" id="PON34727.1"/>
    </source>
</evidence>
<evidence type="ECO:0000313" key="4">
    <source>
        <dbReference type="Proteomes" id="UP000237000"/>
    </source>
</evidence>
<dbReference type="PANTHER" id="PTHR13650">
    <property type="entry name" value="SPATACSIN"/>
    <property type="match status" value="1"/>
</dbReference>
<accession>A0A2P5ADV7</accession>
<dbReference type="InterPro" id="IPR028103">
    <property type="entry name" value="Spatacsin"/>
</dbReference>
<name>A0A2P5ADV7_TREOI</name>
<dbReference type="InParanoid" id="A0A2P5ADV7"/>
<feature type="region of interest" description="Disordered" evidence="1">
    <location>
        <begin position="203"/>
        <end position="234"/>
    </location>
</feature>
<organism evidence="3 4">
    <name type="scientific">Trema orientale</name>
    <name type="common">Charcoal tree</name>
    <name type="synonym">Celtis orientalis</name>
    <dbReference type="NCBI Taxonomy" id="63057"/>
    <lineage>
        <taxon>Eukaryota</taxon>
        <taxon>Viridiplantae</taxon>
        <taxon>Streptophyta</taxon>
        <taxon>Embryophyta</taxon>
        <taxon>Tracheophyta</taxon>
        <taxon>Spermatophyta</taxon>
        <taxon>Magnoliopsida</taxon>
        <taxon>eudicotyledons</taxon>
        <taxon>Gunneridae</taxon>
        <taxon>Pentapetalae</taxon>
        <taxon>rosids</taxon>
        <taxon>fabids</taxon>
        <taxon>Rosales</taxon>
        <taxon>Cannabaceae</taxon>
        <taxon>Trema</taxon>
    </lineage>
</organism>
<comment type="caution">
    <text evidence="3">The sequence shown here is derived from an EMBL/GenBank/DDBJ whole genome shotgun (WGS) entry which is preliminary data.</text>
</comment>
<evidence type="ECO:0000259" key="2">
    <source>
        <dbReference type="Pfam" id="PF14649"/>
    </source>
</evidence>
<dbReference type="Proteomes" id="UP000237000">
    <property type="component" value="Unassembled WGS sequence"/>
</dbReference>
<dbReference type="GO" id="GO:0005737">
    <property type="term" value="C:cytoplasm"/>
    <property type="evidence" value="ECO:0007669"/>
    <property type="project" value="TreeGrafter"/>
</dbReference>
<dbReference type="PANTHER" id="PTHR13650:SF0">
    <property type="entry name" value="SPATACSIN"/>
    <property type="match status" value="1"/>
</dbReference>
<dbReference type="Pfam" id="PF14649">
    <property type="entry name" value="Spatacsin_C"/>
    <property type="match status" value="1"/>
</dbReference>